<dbReference type="AlphaFoldDB" id="A0A1I4S5A3"/>
<dbReference type="EMBL" id="PJNW01000003">
    <property type="protein sequence ID" value="PKR89937.1"/>
    <property type="molecule type" value="Genomic_DNA"/>
</dbReference>
<dbReference type="PANTHER" id="PTHR38436:SF1">
    <property type="entry name" value="ESTER CYCLASE"/>
    <property type="match status" value="1"/>
</dbReference>
<gene>
    <name evidence="1" type="ORF">CXZ10_07095</name>
</gene>
<keyword evidence="2" id="KW-1185">Reference proteome</keyword>
<dbReference type="Gene3D" id="3.10.450.50">
    <property type="match status" value="1"/>
</dbReference>
<sequence length="128" mass="14280">MSADEIVQSYRDYIACLNCRDWAGLDLFVHEDVRHNGRLLGLSGYSAMLQGNVRDIPDLTFEIGTLVSNPPQIAARLLFDCTPTGVFMGLPVNGRRVAFAEHAFYEYRDGKIWDVTSVIDKAAVEAQL</sequence>
<dbReference type="InterPro" id="IPR009959">
    <property type="entry name" value="Cyclase_SnoaL-like"/>
</dbReference>
<dbReference type="SUPFAM" id="SSF54427">
    <property type="entry name" value="NTF2-like"/>
    <property type="match status" value="1"/>
</dbReference>
<reference evidence="1 2" key="1">
    <citation type="submission" date="2017-12" db="EMBL/GenBank/DDBJ databases">
        <title>Anaerobic carbon monoxide metabolism by Pleomorphomonas carboxyditropha sp. nov., a new mesophilic hydrogenogenic carboxidotroph.</title>
        <authorList>
            <person name="Esquivel-Elizondo S."/>
            <person name="Krajmalnik-Brown R."/>
        </authorList>
    </citation>
    <scope>NUCLEOTIDE SEQUENCE [LARGE SCALE GENOMIC DNA]</scope>
    <source>
        <strain evidence="1 2">R5-392</strain>
    </source>
</reference>
<protein>
    <submittedName>
        <fullName evidence="1">Ester cyclase</fullName>
    </submittedName>
</protein>
<dbReference type="Pfam" id="PF07366">
    <property type="entry name" value="SnoaL"/>
    <property type="match status" value="1"/>
</dbReference>
<dbReference type="OrthoDB" id="9810441at2"/>
<dbReference type="PANTHER" id="PTHR38436">
    <property type="entry name" value="POLYKETIDE CYCLASE SNOAL-LIKE DOMAIN"/>
    <property type="match status" value="1"/>
</dbReference>
<accession>A0A1I4S5A3</accession>
<dbReference type="InterPro" id="IPR032710">
    <property type="entry name" value="NTF2-like_dom_sf"/>
</dbReference>
<comment type="caution">
    <text evidence="1">The sequence shown here is derived from an EMBL/GenBank/DDBJ whole genome shotgun (WGS) entry which is preliminary data.</text>
</comment>
<dbReference type="Proteomes" id="UP000233491">
    <property type="component" value="Unassembled WGS sequence"/>
</dbReference>
<evidence type="ECO:0000313" key="2">
    <source>
        <dbReference type="Proteomes" id="UP000233491"/>
    </source>
</evidence>
<proteinExistence type="predicted"/>
<dbReference type="RefSeq" id="WP_101288449.1">
    <property type="nucleotide sequence ID" value="NZ_FOUQ01000003.1"/>
</dbReference>
<organism evidence="1 2">
    <name type="scientific">Pleomorphomonas diazotrophica</name>
    <dbReference type="NCBI Taxonomy" id="1166257"/>
    <lineage>
        <taxon>Bacteria</taxon>
        <taxon>Pseudomonadati</taxon>
        <taxon>Pseudomonadota</taxon>
        <taxon>Alphaproteobacteria</taxon>
        <taxon>Hyphomicrobiales</taxon>
        <taxon>Pleomorphomonadaceae</taxon>
        <taxon>Pleomorphomonas</taxon>
    </lineage>
</organism>
<evidence type="ECO:0000313" key="1">
    <source>
        <dbReference type="EMBL" id="PKR89937.1"/>
    </source>
</evidence>
<name>A0A1I4S5A3_9HYPH</name>
<dbReference type="GO" id="GO:0030638">
    <property type="term" value="P:polyketide metabolic process"/>
    <property type="evidence" value="ECO:0007669"/>
    <property type="project" value="InterPro"/>
</dbReference>